<feature type="region of interest" description="Disordered" evidence="1">
    <location>
        <begin position="50"/>
        <end position="74"/>
    </location>
</feature>
<dbReference type="AlphaFoldDB" id="A0A9Q4L206"/>
<dbReference type="RefSeq" id="WP_277519977.1">
    <property type="nucleotide sequence ID" value="NZ_JAMQOT010000001.1"/>
</dbReference>
<dbReference type="EMBL" id="JAMQOT010000001">
    <property type="protein sequence ID" value="MDF9744485.1"/>
    <property type="molecule type" value="Genomic_DNA"/>
</dbReference>
<gene>
    <name evidence="2" type="ORF">NDI89_02700</name>
</gene>
<reference evidence="2" key="1">
    <citation type="submission" date="2022-06" db="EMBL/GenBank/DDBJ databases">
        <title>Natrinema sp. a new haloarchaeum isolate from saline soil.</title>
        <authorList>
            <person name="Strakova D."/>
            <person name="Galisteo C."/>
            <person name="Sanchez-Porro C."/>
            <person name="Ventosa A."/>
        </authorList>
    </citation>
    <scope>NUCLEOTIDE SEQUENCE</scope>
    <source>
        <strain evidence="2">S1CR25-10</strain>
    </source>
</reference>
<organism evidence="2 3">
    <name type="scientific">Natrinema salsiterrestre</name>
    <dbReference type="NCBI Taxonomy" id="2950540"/>
    <lineage>
        <taxon>Archaea</taxon>
        <taxon>Methanobacteriati</taxon>
        <taxon>Methanobacteriota</taxon>
        <taxon>Stenosarchaea group</taxon>
        <taxon>Halobacteria</taxon>
        <taxon>Halobacteriales</taxon>
        <taxon>Natrialbaceae</taxon>
        <taxon>Natrinema</taxon>
    </lineage>
</organism>
<comment type="caution">
    <text evidence="2">The sequence shown here is derived from an EMBL/GenBank/DDBJ whole genome shotgun (WGS) entry which is preliminary data.</text>
</comment>
<accession>A0A9Q4L206</accession>
<protein>
    <recommendedName>
        <fullName evidence="4">Small CPxCG-related zinc finger protein</fullName>
    </recommendedName>
</protein>
<evidence type="ECO:0008006" key="4">
    <source>
        <dbReference type="Google" id="ProtNLM"/>
    </source>
</evidence>
<sequence>MSDDGDGGGDSSGADRSEPAETGEAPEPWVLSLPNCPVCGESVTNVTVTGPRSGTAEPCGCSVLPGTIDRTPRH</sequence>
<dbReference type="Proteomes" id="UP001154061">
    <property type="component" value="Unassembled WGS sequence"/>
</dbReference>
<evidence type="ECO:0000313" key="3">
    <source>
        <dbReference type="Proteomes" id="UP001154061"/>
    </source>
</evidence>
<name>A0A9Q4L206_9EURY</name>
<keyword evidence="3" id="KW-1185">Reference proteome</keyword>
<proteinExistence type="predicted"/>
<feature type="region of interest" description="Disordered" evidence="1">
    <location>
        <begin position="1"/>
        <end position="29"/>
    </location>
</feature>
<evidence type="ECO:0000313" key="2">
    <source>
        <dbReference type="EMBL" id="MDF9744485.1"/>
    </source>
</evidence>
<evidence type="ECO:0000256" key="1">
    <source>
        <dbReference type="SAM" id="MobiDB-lite"/>
    </source>
</evidence>